<dbReference type="RefSeq" id="WP_175424931.1">
    <property type="nucleotide sequence ID" value="NZ_CP040017.1"/>
</dbReference>
<comment type="caution">
    <text evidence="2">The sequence shown here is derived from an EMBL/GenBank/DDBJ whole genome shotgun (WGS) entry which is preliminary data.</text>
</comment>
<proteinExistence type="predicted"/>
<name>A0A7W5EDK0_9BURK</name>
<gene>
    <name evidence="2" type="ORF">FHS02_003989</name>
</gene>
<protein>
    <submittedName>
        <fullName evidence="2">Uncharacterized protein</fullName>
    </submittedName>
</protein>
<dbReference type="Proteomes" id="UP000584325">
    <property type="component" value="Unassembled WGS sequence"/>
</dbReference>
<feature type="region of interest" description="Disordered" evidence="1">
    <location>
        <begin position="161"/>
        <end position="191"/>
    </location>
</feature>
<evidence type="ECO:0000313" key="3">
    <source>
        <dbReference type="Proteomes" id="UP000584325"/>
    </source>
</evidence>
<dbReference type="EMBL" id="JACHXS010000008">
    <property type="protein sequence ID" value="MBB3223146.1"/>
    <property type="molecule type" value="Genomic_DNA"/>
</dbReference>
<reference evidence="2 3" key="1">
    <citation type="submission" date="2020-08" db="EMBL/GenBank/DDBJ databases">
        <title>Genomic Encyclopedia of Type Strains, Phase III (KMG-III): the genomes of soil and plant-associated and newly described type strains.</title>
        <authorList>
            <person name="Whitman W."/>
        </authorList>
    </citation>
    <scope>NUCLEOTIDE SEQUENCE [LARGE SCALE GENOMIC DNA]</scope>
    <source>
        <strain evidence="2 3">CECT 7753</strain>
    </source>
</reference>
<accession>A0A7W5EDK0</accession>
<evidence type="ECO:0000256" key="1">
    <source>
        <dbReference type="SAM" id="MobiDB-lite"/>
    </source>
</evidence>
<evidence type="ECO:0000313" key="2">
    <source>
        <dbReference type="EMBL" id="MBB3223146.1"/>
    </source>
</evidence>
<sequence length="191" mass="19994">MPNRLTTTAGKVLAHLAGSVPAGLRQSLRTHLRSSLPATLAGLLAGCATLTESTEQYVMVQTVLDHQQVAGIGCVLSNDTGRWFVTSPGRVRIRKSTQPLTVDCRLDDVVAYDQIGPKQNSSRWGNILLTAGTGQFVDRQTGAGFDYPGTLTVLLKRVAPAKPPTVPAPPPAAAPPPPPSAPQPPGGSAIY</sequence>
<feature type="compositionally biased region" description="Pro residues" evidence="1">
    <location>
        <begin position="161"/>
        <end position="185"/>
    </location>
</feature>
<dbReference type="AlphaFoldDB" id="A0A7W5EDK0"/>
<organism evidence="2 3">
    <name type="scientific">Pseudoduganella umbonata</name>
    <dbReference type="NCBI Taxonomy" id="864828"/>
    <lineage>
        <taxon>Bacteria</taxon>
        <taxon>Pseudomonadati</taxon>
        <taxon>Pseudomonadota</taxon>
        <taxon>Betaproteobacteria</taxon>
        <taxon>Burkholderiales</taxon>
        <taxon>Oxalobacteraceae</taxon>
        <taxon>Telluria group</taxon>
        <taxon>Pseudoduganella</taxon>
    </lineage>
</organism>